<gene>
    <name evidence="4" type="ORF">GOP47_0023865</name>
</gene>
<comment type="caution">
    <text evidence="4">The sequence shown here is derived from an EMBL/GenBank/DDBJ whole genome shotgun (WGS) entry which is preliminary data.</text>
</comment>
<protein>
    <recommendedName>
        <fullName evidence="6">Acid phosphatase</fullName>
    </recommendedName>
</protein>
<dbReference type="InterPro" id="IPR036412">
    <property type="entry name" value="HAD-like_sf"/>
</dbReference>
<feature type="transmembrane region" description="Helical" evidence="3">
    <location>
        <begin position="46"/>
        <end position="68"/>
    </location>
</feature>
<keyword evidence="1" id="KW-0732">Signal</keyword>
<dbReference type="PANTHER" id="PTHR31284">
    <property type="entry name" value="ACID PHOSPHATASE-LIKE PROTEIN"/>
    <property type="match status" value="1"/>
</dbReference>
<dbReference type="OrthoDB" id="59415at2759"/>
<evidence type="ECO:0008006" key="6">
    <source>
        <dbReference type="Google" id="ProtNLM"/>
    </source>
</evidence>
<dbReference type="PANTHER" id="PTHR31284:SF10">
    <property type="entry name" value="ACID PHOSPHATASE-LIKE PROTEIN"/>
    <property type="match status" value="1"/>
</dbReference>
<dbReference type="Gene3D" id="3.40.50.1000">
    <property type="entry name" value="HAD superfamily/HAD-like"/>
    <property type="match status" value="1"/>
</dbReference>
<accession>A0A9D4Z4Z7</accession>
<sequence>MASSSVESEQDPEPDEPTFRFDQNNTSSQSLLSGGGSGYESQYGSLFGTIAVVGIVLVAAIITLAVMLSSCGQNSTVNVQFKRSADFCSSFRLNIELNNMQGRALPGTCDAEIFEYVHGGQYIKDVEMAVNSARHYLKSLVLEDNQSFGVILDIDETALSNVFLYQNGGYRSKEILDESFGRRVNTNTAAPLLPVLDLYRELRAANWSIFFVSERPESALKLTVQNLLDSGYEGWRGLFLRSAGDSESTVQAFKSNNRIEIEKQGYQILCALGDQWSDIVGPATG</sequence>
<dbReference type="EMBL" id="JABFUD020000023">
    <property type="protein sequence ID" value="KAI5061360.1"/>
    <property type="molecule type" value="Genomic_DNA"/>
</dbReference>
<evidence type="ECO:0000256" key="2">
    <source>
        <dbReference type="SAM" id="MobiDB-lite"/>
    </source>
</evidence>
<evidence type="ECO:0000256" key="3">
    <source>
        <dbReference type="SAM" id="Phobius"/>
    </source>
</evidence>
<dbReference type="Proteomes" id="UP000886520">
    <property type="component" value="Chromosome 23"/>
</dbReference>
<proteinExistence type="predicted"/>
<dbReference type="SUPFAM" id="SSF56784">
    <property type="entry name" value="HAD-like"/>
    <property type="match status" value="1"/>
</dbReference>
<keyword evidence="3" id="KW-0472">Membrane</keyword>
<dbReference type="AlphaFoldDB" id="A0A9D4Z4Z7"/>
<reference evidence="4" key="1">
    <citation type="submission" date="2021-01" db="EMBL/GenBank/DDBJ databases">
        <title>Adiantum capillus-veneris genome.</title>
        <authorList>
            <person name="Fang Y."/>
            <person name="Liao Q."/>
        </authorList>
    </citation>
    <scope>NUCLEOTIDE SEQUENCE</scope>
    <source>
        <strain evidence="4">H3</strain>
        <tissue evidence="4">Leaf</tissue>
    </source>
</reference>
<evidence type="ECO:0000313" key="4">
    <source>
        <dbReference type="EMBL" id="KAI5061360.1"/>
    </source>
</evidence>
<organism evidence="4 5">
    <name type="scientific">Adiantum capillus-veneris</name>
    <name type="common">Maidenhair fern</name>
    <dbReference type="NCBI Taxonomy" id="13818"/>
    <lineage>
        <taxon>Eukaryota</taxon>
        <taxon>Viridiplantae</taxon>
        <taxon>Streptophyta</taxon>
        <taxon>Embryophyta</taxon>
        <taxon>Tracheophyta</taxon>
        <taxon>Polypodiopsida</taxon>
        <taxon>Polypodiidae</taxon>
        <taxon>Polypodiales</taxon>
        <taxon>Pteridineae</taxon>
        <taxon>Pteridaceae</taxon>
        <taxon>Vittarioideae</taxon>
        <taxon>Adiantum</taxon>
    </lineage>
</organism>
<evidence type="ECO:0000313" key="5">
    <source>
        <dbReference type="Proteomes" id="UP000886520"/>
    </source>
</evidence>
<name>A0A9D4Z4Z7_ADICA</name>
<dbReference type="InterPro" id="IPR023214">
    <property type="entry name" value="HAD_sf"/>
</dbReference>
<dbReference type="Pfam" id="PF03767">
    <property type="entry name" value="Acid_phosphat_B"/>
    <property type="match status" value="1"/>
</dbReference>
<keyword evidence="5" id="KW-1185">Reference proteome</keyword>
<evidence type="ECO:0000256" key="1">
    <source>
        <dbReference type="ARBA" id="ARBA00022729"/>
    </source>
</evidence>
<keyword evidence="3" id="KW-1133">Transmembrane helix</keyword>
<dbReference type="InterPro" id="IPR005519">
    <property type="entry name" value="Acid_phosphat_B-like"/>
</dbReference>
<feature type="region of interest" description="Disordered" evidence="2">
    <location>
        <begin position="1"/>
        <end position="33"/>
    </location>
</feature>
<keyword evidence="3" id="KW-0812">Transmembrane</keyword>